<dbReference type="InterPro" id="IPR041854">
    <property type="entry name" value="BFD-like_2Fe2S-bd_dom_sf"/>
</dbReference>
<sequence length="459" mass="49932">MAEIDRSDIVIIGAGVVGCALFRRFALMGLKPLLVEAGGDILSGASKGNSALLHTGFDALPDSLELTCMQAGYREYLEIREHLNLPLVESSALVVAWDDEQLTKLPEIVAKAHRNGVGDVREIGRDNLRRREPHLADTARGAVLVPGEHIIDPWSAPLAYVHQGLAHGGRIHRRCRVTGGDFNGDHWRLETTNGEMAAGLVINAAGNYGDIVEAICRTSPFKITPRKGQFVVFDKPAAALAHAIILPVPTERTKGIVISRTAFGNLLVGPTAEDQEDRALAEVDQAMLQHLIAKGTEMLPALAQQTVNAVYAGLRPATQFKDYQIDFLPERHWITVGGIRSTGLTAALGIAQHVAALYQQRFDGTTTTRPIWTPVPNLCEYRERPYQTPAGGDILCHCEWVTRQEVEQALAGPFPAGDLGGLKRRTRCMMGRCQGFYCGAEASRLADERWSANNAQAAS</sequence>
<keyword evidence="4" id="KW-1185">Reference proteome</keyword>
<proteinExistence type="predicted"/>
<dbReference type="InterPro" id="IPR052745">
    <property type="entry name" value="G3P_Oxidase/Oxidoreductase"/>
</dbReference>
<dbReference type="EMBL" id="JAXCLW010000003">
    <property type="protein sequence ID" value="MDY0883804.1"/>
    <property type="molecule type" value="Genomic_DNA"/>
</dbReference>
<gene>
    <name evidence="3" type="ORF">SMD27_13205</name>
</gene>
<evidence type="ECO:0000256" key="1">
    <source>
        <dbReference type="ARBA" id="ARBA00023002"/>
    </source>
</evidence>
<dbReference type="Proteomes" id="UP001279642">
    <property type="component" value="Unassembled WGS sequence"/>
</dbReference>
<evidence type="ECO:0000259" key="2">
    <source>
        <dbReference type="Pfam" id="PF01266"/>
    </source>
</evidence>
<dbReference type="SUPFAM" id="SSF51905">
    <property type="entry name" value="FAD/NAD(P)-binding domain"/>
    <property type="match status" value="1"/>
</dbReference>
<evidence type="ECO:0000313" key="3">
    <source>
        <dbReference type="EMBL" id="MDY0883804.1"/>
    </source>
</evidence>
<dbReference type="InterPro" id="IPR006076">
    <property type="entry name" value="FAD-dep_OxRdtase"/>
</dbReference>
<dbReference type="SUPFAM" id="SSF54373">
    <property type="entry name" value="FAD-linked reductases, C-terminal domain"/>
    <property type="match status" value="1"/>
</dbReference>
<organism evidence="3 4">
    <name type="scientific">Dongia soli</name>
    <dbReference type="NCBI Taxonomy" id="600628"/>
    <lineage>
        <taxon>Bacteria</taxon>
        <taxon>Pseudomonadati</taxon>
        <taxon>Pseudomonadota</taxon>
        <taxon>Alphaproteobacteria</taxon>
        <taxon>Rhodospirillales</taxon>
        <taxon>Dongiaceae</taxon>
        <taxon>Dongia</taxon>
    </lineage>
</organism>
<comment type="caution">
    <text evidence="3">The sequence shown here is derived from an EMBL/GenBank/DDBJ whole genome shotgun (WGS) entry which is preliminary data.</text>
</comment>
<dbReference type="Pfam" id="PF01266">
    <property type="entry name" value="DAO"/>
    <property type="match status" value="1"/>
</dbReference>
<dbReference type="CDD" id="cd19946">
    <property type="entry name" value="GlpA-like_Fer2_BFD-like"/>
    <property type="match status" value="1"/>
</dbReference>
<dbReference type="PANTHER" id="PTHR42720">
    <property type="entry name" value="GLYCEROL-3-PHOSPHATE DEHYDROGENASE"/>
    <property type="match status" value="1"/>
</dbReference>
<evidence type="ECO:0000313" key="4">
    <source>
        <dbReference type="Proteomes" id="UP001279642"/>
    </source>
</evidence>
<dbReference type="Gene3D" id="3.30.9.10">
    <property type="entry name" value="D-Amino Acid Oxidase, subunit A, domain 2"/>
    <property type="match status" value="1"/>
</dbReference>
<dbReference type="Gene3D" id="1.10.10.1100">
    <property type="entry name" value="BFD-like [2Fe-2S]-binding domain"/>
    <property type="match status" value="1"/>
</dbReference>
<protein>
    <submittedName>
        <fullName evidence="3">NAD(P)/FAD-dependent oxidoreductase</fullName>
    </submittedName>
</protein>
<feature type="domain" description="FAD dependent oxidoreductase" evidence="2">
    <location>
        <begin position="8"/>
        <end position="357"/>
    </location>
</feature>
<dbReference type="PROSITE" id="PS51257">
    <property type="entry name" value="PROKAR_LIPOPROTEIN"/>
    <property type="match status" value="1"/>
</dbReference>
<keyword evidence="1" id="KW-0560">Oxidoreductase</keyword>
<accession>A0ABU5ECN2</accession>
<dbReference type="Gene3D" id="3.50.50.60">
    <property type="entry name" value="FAD/NAD(P)-binding domain"/>
    <property type="match status" value="1"/>
</dbReference>
<name>A0ABU5ECN2_9PROT</name>
<reference evidence="3 4" key="1">
    <citation type="journal article" date="2016" name="Antonie Van Leeuwenhoek">
        <title>Dongia soli sp. nov., isolated from soil from Dokdo, Korea.</title>
        <authorList>
            <person name="Kim D.U."/>
            <person name="Lee H."/>
            <person name="Kim H."/>
            <person name="Kim S.G."/>
            <person name="Ka J.O."/>
        </authorList>
    </citation>
    <scope>NUCLEOTIDE SEQUENCE [LARGE SCALE GENOMIC DNA]</scope>
    <source>
        <strain evidence="3 4">D78</strain>
    </source>
</reference>
<dbReference type="RefSeq" id="WP_320508871.1">
    <property type="nucleotide sequence ID" value="NZ_JAXCLW010000003.1"/>
</dbReference>
<dbReference type="PANTHER" id="PTHR42720:SF1">
    <property type="entry name" value="GLYCEROL 3-PHOSPHATE OXIDASE"/>
    <property type="match status" value="1"/>
</dbReference>
<dbReference type="InterPro" id="IPR036188">
    <property type="entry name" value="FAD/NAD-bd_sf"/>
</dbReference>